<accession>A0A916QDL7</accession>
<dbReference type="InterPro" id="IPR027417">
    <property type="entry name" value="P-loop_NTPase"/>
</dbReference>
<proteinExistence type="predicted"/>
<comment type="caution">
    <text evidence="1">The sequence shown here is derived from an EMBL/GenBank/DDBJ whole genome shotgun (WGS) entry which is preliminary data.</text>
</comment>
<name>A0A916QDL7_9BACL</name>
<sequence length="180" mass="20913">MVDLNRGIYIITGIMASGKTTIAQLLAEQFDKSVHVHGDVFRKMIVKGRLEMTPDYSEHALEQLKLRYRLTAQTAEMYYKTGFTVVVQDNYLGDMVHWFLDQFESEPIYYITLNPSVEAVKAREKHRNKKGYITWDVETLHESLNKENPRIGLWIDSSDLTPEETLSEIIKRAGREARMK</sequence>
<evidence type="ECO:0008006" key="3">
    <source>
        <dbReference type="Google" id="ProtNLM"/>
    </source>
</evidence>
<reference evidence="1" key="1">
    <citation type="submission" date="2020-08" db="EMBL/GenBank/DDBJ databases">
        <authorList>
            <person name="Uke A."/>
            <person name="Chhe C."/>
            <person name="Baramee S."/>
            <person name="Kosugi A."/>
        </authorList>
    </citation>
    <scope>NUCLEOTIDE SEQUENCE</scope>
    <source>
        <strain evidence="1">DA-C8</strain>
    </source>
</reference>
<dbReference type="AlphaFoldDB" id="A0A916QDL7"/>
<dbReference type="EMBL" id="BMAQ01000028">
    <property type="protein sequence ID" value="GFR38800.1"/>
    <property type="molecule type" value="Genomic_DNA"/>
</dbReference>
<evidence type="ECO:0000313" key="2">
    <source>
        <dbReference type="Proteomes" id="UP000654993"/>
    </source>
</evidence>
<gene>
    <name evidence="1" type="ORF">PRECH8_20960</name>
</gene>
<dbReference type="Pfam" id="PF13207">
    <property type="entry name" value="AAA_17"/>
    <property type="match status" value="1"/>
</dbReference>
<organism evidence="1 2">
    <name type="scientific">Insulibacter thermoxylanivorax</name>
    <dbReference type="NCBI Taxonomy" id="2749268"/>
    <lineage>
        <taxon>Bacteria</taxon>
        <taxon>Bacillati</taxon>
        <taxon>Bacillota</taxon>
        <taxon>Bacilli</taxon>
        <taxon>Bacillales</taxon>
        <taxon>Paenibacillaceae</taxon>
        <taxon>Insulibacter</taxon>
    </lineage>
</organism>
<dbReference type="Gene3D" id="3.40.50.300">
    <property type="entry name" value="P-loop containing nucleotide triphosphate hydrolases"/>
    <property type="match status" value="1"/>
</dbReference>
<keyword evidence="2" id="KW-1185">Reference proteome</keyword>
<reference evidence="1" key="2">
    <citation type="journal article" date="2021" name="Data Brief">
        <title>Draft genome sequence data of the facultative, thermophilic, xylanolytic bacterium Paenibacillus sp. strain DA-C8.</title>
        <authorList>
            <person name="Chhe C."/>
            <person name="Uke A."/>
            <person name="Baramee S."/>
            <person name="Ungkulpasvich U."/>
            <person name="Tachaapaikoon C."/>
            <person name="Pason P."/>
            <person name="Waeonukul R."/>
            <person name="Ratanakhanokchai K."/>
            <person name="Kosugi A."/>
        </authorList>
    </citation>
    <scope>NUCLEOTIDE SEQUENCE</scope>
    <source>
        <strain evidence="1">DA-C8</strain>
    </source>
</reference>
<protein>
    <recommendedName>
        <fullName evidence="3">AAA domain-containing protein</fullName>
    </recommendedName>
</protein>
<dbReference type="SUPFAM" id="SSF52540">
    <property type="entry name" value="P-loop containing nucleoside triphosphate hydrolases"/>
    <property type="match status" value="1"/>
</dbReference>
<evidence type="ECO:0000313" key="1">
    <source>
        <dbReference type="EMBL" id="GFR38800.1"/>
    </source>
</evidence>
<dbReference type="RefSeq" id="WP_200967028.1">
    <property type="nucleotide sequence ID" value="NZ_BMAQ01000028.1"/>
</dbReference>
<dbReference type="Proteomes" id="UP000654993">
    <property type="component" value="Unassembled WGS sequence"/>
</dbReference>